<comment type="caution">
    <text evidence="2">The sequence shown here is derived from an EMBL/GenBank/DDBJ whole genome shotgun (WGS) entry which is preliminary data.</text>
</comment>
<reference evidence="2 3" key="1">
    <citation type="journal article" date="2012" name="Science">
        <title>Ecological populations of bacteria act as socially cohesive units of antibiotic production and resistance.</title>
        <authorList>
            <person name="Cordero O.X."/>
            <person name="Wildschutte H."/>
            <person name="Kirkup B."/>
            <person name="Proehl S."/>
            <person name="Ngo L."/>
            <person name="Hussain F."/>
            <person name="Le Roux F."/>
            <person name="Mincer T."/>
            <person name="Polz M.F."/>
        </authorList>
    </citation>
    <scope>NUCLEOTIDE SEQUENCE [LARGE SCALE GENOMIC DNA]</scope>
    <source>
        <strain evidence="2 3">1F-267</strain>
    </source>
</reference>
<dbReference type="InterPro" id="IPR022562">
    <property type="entry name" value="DUF3466"/>
</dbReference>
<organism evidence="2 3">
    <name type="scientific">Vibrio tasmaniensis 1F-267</name>
    <dbReference type="NCBI Taxonomy" id="1191324"/>
    <lineage>
        <taxon>Bacteria</taxon>
        <taxon>Pseudomonadati</taxon>
        <taxon>Pseudomonadota</taxon>
        <taxon>Gammaproteobacteria</taxon>
        <taxon>Vibrionales</taxon>
        <taxon>Vibrionaceae</taxon>
        <taxon>Vibrio</taxon>
    </lineage>
</organism>
<dbReference type="InterPro" id="IPR020008">
    <property type="entry name" value="GlyGly_CTERM"/>
</dbReference>
<evidence type="ECO:0000256" key="1">
    <source>
        <dbReference type="SAM" id="SignalP"/>
    </source>
</evidence>
<name>A0ABX3B7X4_9VIBR</name>
<dbReference type="RefSeq" id="WP_017103924.1">
    <property type="nucleotide sequence ID" value="NZ_AJZO02000097.1"/>
</dbReference>
<keyword evidence="1" id="KW-0732">Signal</keyword>
<dbReference type="EMBL" id="AJZO02000097">
    <property type="protein sequence ID" value="OEF51629.1"/>
    <property type="molecule type" value="Genomic_DNA"/>
</dbReference>
<keyword evidence="3" id="KW-1185">Reference proteome</keyword>
<dbReference type="NCBIfam" id="TIGR03501">
    <property type="entry name" value="GlyGly_CTERM"/>
    <property type="match status" value="1"/>
</dbReference>
<dbReference type="Proteomes" id="UP000094638">
    <property type="component" value="Unassembled WGS sequence"/>
</dbReference>
<proteinExistence type="predicted"/>
<sequence>MTCNKFKLTTVAALVLAATNANAALYKVVEVATPSSIVGASETFGVAIQPAAVTGTESCFTTGTIGGVACDSFKLAGETRNSLEAISYREEVPFAMDAVFQYLQEFDDFKNYCNRELRYSTCESWAKTRWEDTWFKERNNLSYVNAKAFIEGGAILDTRNTVINSLYVNDASEVKPLGIKSEGSIRNNAIFTTSPNGPAGSSETRAWKAITASNGTVYNVGSVSTSETITETSTPDPVFSSKAAIWDGTNTKQIDWTRGGTARQGDYYAQGSMRSIAESDTKFYGVGYNTVDGSGDLQDMNASVFISKSLDLADSANTWTTKSIEGAKVNSNSSNDYKYSNSVATDINKNLFVIGNSKRNGRVPENGSAGSKMFVVTDASVATPTATYLTGGIFFAGSSGEARAVNNFNEIVGQVDAETTREVDGSERRHRGFIYPYQATGTDPSRIDLFQNKAWWLDDLTNDGNVSGENNKFRIIDASGINDAGVISATAIKCMIDTNGDGRGNDERAYDTTSHNSYCAGAASNAVEEVVAVKLIPIEGKGKSDIQARSTDTAKVDRKGGSLGWFALTVLGLLGFRRKFK</sequence>
<feature type="signal peptide" evidence="1">
    <location>
        <begin position="1"/>
        <end position="23"/>
    </location>
</feature>
<evidence type="ECO:0000313" key="2">
    <source>
        <dbReference type="EMBL" id="OEF51629.1"/>
    </source>
</evidence>
<gene>
    <name evidence="2" type="ORF">A163_19710</name>
</gene>
<evidence type="ECO:0000313" key="3">
    <source>
        <dbReference type="Proteomes" id="UP000094638"/>
    </source>
</evidence>
<accession>A0ABX3B7X4</accession>
<dbReference type="Pfam" id="PF11949">
    <property type="entry name" value="DUF3466"/>
    <property type="match status" value="1"/>
</dbReference>
<feature type="chain" id="PRO_5045225319" evidence="1">
    <location>
        <begin position="24"/>
        <end position="581"/>
    </location>
</feature>
<protein>
    <submittedName>
        <fullName evidence="2">GlyGly-CTERM sorting domain-containing protein</fullName>
    </submittedName>
</protein>